<dbReference type="PANTHER" id="PTHR44169:SF6">
    <property type="entry name" value="NADPH-DEPENDENT 1-ACYLDIHYDROXYACETONE PHOSPHATE REDUCTASE"/>
    <property type="match status" value="1"/>
</dbReference>
<evidence type="ECO:0000313" key="3">
    <source>
        <dbReference type="EMBL" id="MFC4036114.1"/>
    </source>
</evidence>
<comment type="similarity">
    <text evidence="1">Belongs to the short-chain dehydrogenases/reductases (SDR) family.</text>
</comment>
<dbReference type="InterPro" id="IPR002347">
    <property type="entry name" value="SDR_fam"/>
</dbReference>
<organism evidence="3 4">
    <name type="scientific">Streptomyces polygonati</name>
    <dbReference type="NCBI Taxonomy" id="1617087"/>
    <lineage>
        <taxon>Bacteria</taxon>
        <taxon>Bacillati</taxon>
        <taxon>Actinomycetota</taxon>
        <taxon>Actinomycetes</taxon>
        <taxon>Kitasatosporales</taxon>
        <taxon>Streptomycetaceae</taxon>
        <taxon>Streptomyces</taxon>
    </lineage>
</organism>
<dbReference type="EMBL" id="JBHSBB010000036">
    <property type="protein sequence ID" value="MFC4036114.1"/>
    <property type="molecule type" value="Genomic_DNA"/>
</dbReference>
<dbReference type="Gene3D" id="3.40.50.720">
    <property type="entry name" value="NAD(P)-binding Rossmann-like Domain"/>
    <property type="match status" value="1"/>
</dbReference>
<dbReference type="SUPFAM" id="SSF51735">
    <property type="entry name" value="NAD(P)-binding Rossmann-fold domains"/>
    <property type="match status" value="1"/>
</dbReference>
<evidence type="ECO:0000256" key="1">
    <source>
        <dbReference type="ARBA" id="ARBA00006484"/>
    </source>
</evidence>
<name>A0ABV8HYU6_9ACTN</name>
<dbReference type="InterPro" id="IPR036291">
    <property type="entry name" value="NAD(P)-bd_dom_sf"/>
</dbReference>
<evidence type="ECO:0000313" key="4">
    <source>
        <dbReference type="Proteomes" id="UP001595765"/>
    </source>
</evidence>
<dbReference type="Proteomes" id="UP001595765">
    <property type="component" value="Unassembled WGS sequence"/>
</dbReference>
<sequence length="187" mass="19372">MAPGSLDVNDTASVAAAAETAHDSTVVLNNAGITNTKPLLEITLDEVRALYETNVFAPLAVAQAFAPVLEANGGGALVDILSGLSWLATPSAYPSTKSAFWSLTNGLRIELAGQKTQVVGAHLAFTDTPLIAELDVPKADPRDIVAVIYDGLEAGDLEVICDDISRGIKSALSGPIEALYPQFAPGN</sequence>
<protein>
    <submittedName>
        <fullName evidence="3">SDR family NAD(P)-dependent oxidoreductase</fullName>
    </submittedName>
</protein>
<dbReference type="RefSeq" id="WP_386437252.1">
    <property type="nucleotide sequence ID" value="NZ_JBHSBB010000036.1"/>
</dbReference>
<evidence type="ECO:0000256" key="2">
    <source>
        <dbReference type="ARBA" id="ARBA00023002"/>
    </source>
</evidence>
<dbReference type="Pfam" id="PF00106">
    <property type="entry name" value="adh_short"/>
    <property type="match status" value="1"/>
</dbReference>
<comment type="caution">
    <text evidence="3">The sequence shown here is derived from an EMBL/GenBank/DDBJ whole genome shotgun (WGS) entry which is preliminary data.</text>
</comment>
<dbReference type="PANTHER" id="PTHR44169">
    <property type="entry name" value="NADPH-DEPENDENT 1-ACYLDIHYDROXYACETONE PHOSPHATE REDUCTASE"/>
    <property type="match status" value="1"/>
</dbReference>
<keyword evidence="2" id="KW-0560">Oxidoreductase</keyword>
<accession>A0ABV8HYU6</accession>
<reference evidence="4" key="1">
    <citation type="journal article" date="2019" name="Int. J. Syst. Evol. Microbiol.">
        <title>The Global Catalogue of Microorganisms (GCM) 10K type strain sequencing project: providing services to taxonomists for standard genome sequencing and annotation.</title>
        <authorList>
            <consortium name="The Broad Institute Genomics Platform"/>
            <consortium name="The Broad Institute Genome Sequencing Center for Infectious Disease"/>
            <person name="Wu L."/>
            <person name="Ma J."/>
        </authorList>
    </citation>
    <scope>NUCLEOTIDE SEQUENCE [LARGE SCALE GENOMIC DNA]</scope>
    <source>
        <strain evidence="4">CGMCC 4.7237</strain>
    </source>
</reference>
<keyword evidence="4" id="KW-1185">Reference proteome</keyword>
<proteinExistence type="inferred from homology"/>
<gene>
    <name evidence="3" type="ORF">ACFO3J_32380</name>
</gene>